<gene>
    <name evidence="2" type="ORF">AA314_08953</name>
</gene>
<evidence type="ECO:0000313" key="3">
    <source>
        <dbReference type="Proteomes" id="UP000035579"/>
    </source>
</evidence>
<name>A0AAC8QGG6_9BACT</name>
<dbReference type="Gene3D" id="3.30.300.160">
    <property type="entry name" value="Type II secretion system, protein E, N-terminal domain"/>
    <property type="match status" value="1"/>
</dbReference>
<evidence type="ECO:0000259" key="1">
    <source>
        <dbReference type="Pfam" id="PF05157"/>
    </source>
</evidence>
<dbReference type="Proteomes" id="UP000035579">
    <property type="component" value="Chromosome"/>
</dbReference>
<dbReference type="KEGG" id="age:AA314_08953"/>
<dbReference type="SUPFAM" id="SSF160246">
    <property type="entry name" value="EspE N-terminal domain-like"/>
    <property type="match status" value="1"/>
</dbReference>
<reference evidence="2 3" key="1">
    <citation type="submission" date="2015-05" db="EMBL/GenBank/DDBJ databases">
        <title>Genome assembly of Archangium gephyra DSM 2261.</title>
        <authorList>
            <person name="Sharma G."/>
            <person name="Subramanian S."/>
        </authorList>
    </citation>
    <scope>NUCLEOTIDE SEQUENCE [LARGE SCALE GENOMIC DNA]</scope>
    <source>
        <strain evidence="2 3">DSM 2261</strain>
    </source>
</reference>
<dbReference type="Pfam" id="PF05157">
    <property type="entry name" value="MshEN"/>
    <property type="match status" value="1"/>
</dbReference>
<proteinExistence type="predicted"/>
<organism evidence="2 3">
    <name type="scientific">Archangium gephyra</name>
    <dbReference type="NCBI Taxonomy" id="48"/>
    <lineage>
        <taxon>Bacteria</taxon>
        <taxon>Pseudomonadati</taxon>
        <taxon>Myxococcota</taxon>
        <taxon>Myxococcia</taxon>
        <taxon>Myxococcales</taxon>
        <taxon>Cystobacterineae</taxon>
        <taxon>Archangiaceae</taxon>
        <taxon>Archangium</taxon>
    </lineage>
</organism>
<sequence length="179" mass="20093">MVVGVRRMRLGELWVASGLLASAQVETALASQARWRCRLGEAAVRMGLLGPEQLLISLARQLQVPFIRREGLERVPEGMARCVPPRVLERLRMCPLRVEWRDEVRGTVFVATSEPGNLVKLDDMAFATGCTVRPVLALADDIEHLLRRLGILATRTRSIELSPEDAHVRLNITRDYFAL</sequence>
<dbReference type="InterPro" id="IPR037257">
    <property type="entry name" value="T2SS_E_N_sf"/>
</dbReference>
<protein>
    <submittedName>
        <fullName evidence="2">Type IV fimbrial assembly, ATPase PilB</fullName>
    </submittedName>
</protein>
<dbReference type="AlphaFoldDB" id="A0AAC8QGG6"/>
<accession>A0AAC8QGG6</accession>
<dbReference type="EMBL" id="CP011509">
    <property type="protein sequence ID" value="AKJ07327.1"/>
    <property type="molecule type" value="Genomic_DNA"/>
</dbReference>
<evidence type="ECO:0000313" key="2">
    <source>
        <dbReference type="EMBL" id="AKJ07327.1"/>
    </source>
</evidence>
<feature type="domain" description="Type II secretion system protein GspE N-terminal" evidence="1">
    <location>
        <begin position="62"/>
        <end position="149"/>
    </location>
</feature>
<dbReference type="InterPro" id="IPR007831">
    <property type="entry name" value="T2SS_GspE_N"/>
</dbReference>